<accession>A0A921E7Y4</accession>
<dbReference type="EMBL" id="DYXT01000028">
    <property type="protein sequence ID" value="HJE39158.1"/>
    <property type="molecule type" value="Genomic_DNA"/>
</dbReference>
<dbReference type="Pfam" id="PF14125">
    <property type="entry name" value="DUF4292"/>
    <property type="match status" value="1"/>
</dbReference>
<reference evidence="1" key="1">
    <citation type="journal article" date="2021" name="PeerJ">
        <title>Extensive microbial diversity within the chicken gut microbiome revealed by metagenomics and culture.</title>
        <authorList>
            <person name="Gilroy R."/>
            <person name="Ravi A."/>
            <person name="Getino M."/>
            <person name="Pursley I."/>
            <person name="Horton D.L."/>
            <person name="Alikhan N.F."/>
            <person name="Baker D."/>
            <person name="Gharbi K."/>
            <person name="Hall N."/>
            <person name="Watson M."/>
            <person name="Adriaenssens E.M."/>
            <person name="Foster-Nyarko E."/>
            <person name="Jarju S."/>
            <person name="Secka A."/>
            <person name="Antonio M."/>
            <person name="Oren A."/>
            <person name="Chaudhuri R.R."/>
            <person name="La Ragione R."/>
            <person name="Hildebrand F."/>
            <person name="Pallen M.J."/>
        </authorList>
    </citation>
    <scope>NUCLEOTIDE SEQUENCE</scope>
    <source>
        <strain evidence="1">4100</strain>
    </source>
</reference>
<dbReference type="AlphaFoldDB" id="A0A921E7Y4"/>
<proteinExistence type="predicted"/>
<dbReference type="Proteomes" id="UP000711407">
    <property type="component" value="Unassembled WGS sequence"/>
</dbReference>
<evidence type="ECO:0000313" key="1">
    <source>
        <dbReference type="EMBL" id="HJE39158.1"/>
    </source>
</evidence>
<evidence type="ECO:0000313" key="2">
    <source>
        <dbReference type="Proteomes" id="UP000711407"/>
    </source>
</evidence>
<sequence>MSKYRVYIAAVVAFATILSGCRSSQQAAKPVGSESRIAASSLSQRLGEVAASMRGWQSVKMPMSVKIESPAKASLGGTVVMQRGRGISMSLRFMGLVEVGTLTVTDDSITVIDKYHKFYLAEPVSVLLGGVGFTVNNLQDILLGRAFVAGSDGFTPSDDLVLHSLDGDVWSVTPPPFDSRWSYSFVFDAYNLIKELVVSASGLPKAVIQYDGLDAATPAGPVAGKMTVDVPGRRAVKVSVTWKTGRAQWDIAQVEMPSIPAGYRRIMPDMLPSLLGDL</sequence>
<comment type="caution">
    <text evidence="1">The sequence shown here is derived from an EMBL/GenBank/DDBJ whole genome shotgun (WGS) entry which is preliminary data.</text>
</comment>
<gene>
    <name evidence="1" type="ORF">K8V47_05310</name>
</gene>
<protein>
    <submittedName>
        <fullName evidence="1">DUF4292 domain-containing protein</fullName>
    </submittedName>
</protein>
<organism evidence="1 2">
    <name type="scientific">Candidatus Amulumruptor caecigallinarius</name>
    <dbReference type="NCBI Taxonomy" id="2109911"/>
    <lineage>
        <taxon>Bacteria</taxon>
        <taxon>Pseudomonadati</taxon>
        <taxon>Bacteroidota</taxon>
        <taxon>Bacteroidia</taxon>
        <taxon>Bacteroidales</taxon>
        <taxon>Muribaculaceae</taxon>
        <taxon>Candidatus Amulumruptor</taxon>
    </lineage>
</organism>
<name>A0A921E7Y4_9BACT</name>
<dbReference type="InterPro" id="IPR025634">
    <property type="entry name" value="DUF4292"/>
</dbReference>
<dbReference type="PROSITE" id="PS51257">
    <property type="entry name" value="PROKAR_LIPOPROTEIN"/>
    <property type="match status" value="1"/>
</dbReference>
<reference evidence="1" key="2">
    <citation type="submission" date="2021-09" db="EMBL/GenBank/DDBJ databases">
        <authorList>
            <person name="Gilroy R."/>
        </authorList>
    </citation>
    <scope>NUCLEOTIDE SEQUENCE</scope>
    <source>
        <strain evidence="1">4100</strain>
    </source>
</reference>